<gene>
    <name evidence="1" type="ORF">POCTA_138.1.T0260365</name>
</gene>
<evidence type="ECO:0000313" key="1">
    <source>
        <dbReference type="EMBL" id="CAD8152634.1"/>
    </source>
</evidence>
<dbReference type="EMBL" id="CAJJDP010000026">
    <property type="protein sequence ID" value="CAD8152634.1"/>
    <property type="molecule type" value="Genomic_DNA"/>
</dbReference>
<protein>
    <submittedName>
        <fullName evidence="1">Uncharacterized protein</fullName>
    </submittedName>
</protein>
<reference evidence="1" key="1">
    <citation type="submission" date="2021-01" db="EMBL/GenBank/DDBJ databases">
        <authorList>
            <consortium name="Genoscope - CEA"/>
            <person name="William W."/>
        </authorList>
    </citation>
    <scope>NUCLEOTIDE SEQUENCE</scope>
</reference>
<keyword evidence="2" id="KW-1185">Reference proteome</keyword>
<proteinExistence type="predicted"/>
<organism evidence="1 2">
    <name type="scientific">Paramecium octaurelia</name>
    <dbReference type="NCBI Taxonomy" id="43137"/>
    <lineage>
        <taxon>Eukaryota</taxon>
        <taxon>Sar</taxon>
        <taxon>Alveolata</taxon>
        <taxon>Ciliophora</taxon>
        <taxon>Intramacronucleata</taxon>
        <taxon>Oligohymenophorea</taxon>
        <taxon>Peniculida</taxon>
        <taxon>Parameciidae</taxon>
        <taxon>Paramecium</taxon>
    </lineage>
</organism>
<evidence type="ECO:0000313" key="2">
    <source>
        <dbReference type="Proteomes" id="UP000683925"/>
    </source>
</evidence>
<dbReference type="Proteomes" id="UP000683925">
    <property type="component" value="Unassembled WGS sequence"/>
</dbReference>
<sequence>MLLLSEKIQLSSCDYSSTSITHYYKDNIHFLDNPCIILHLINKFTHPFYDLNANEMVNLKFHPLFAHQIMNYSIRFRLI</sequence>
<comment type="caution">
    <text evidence="1">The sequence shown here is derived from an EMBL/GenBank/DDBJ whole genome shotgun (WGS) entry which is preliminary data.</text>
</comment>
<accession>A0A8S1TLH7</accession>
<name>A0A8S1TLH7_PAROT</name>
<dbReference type="AlphaFoldDB" id="A0A8S1TLH7"/>